<evidence type="ECO:0000313" key="1">
    <source>
        <dbReference type="EMBL" id="WNZ25906.1"/>
    </source>
</evidence>
<gene>
    <name evidence="1" type="ORF">HJG54_25805</name>
</gene>
<reference evidence="1" key="1">
    <citation type="submission" date="2020-05" db="EMBL/GenBank/DDBJ databases">
        <authorList>
            <person name="Zhu T."/>
            <person name="Keshari N."/>
            <person name="Lu X."/>
        </authorList>
    </citation>
    <scope>NUCLEOTIDE SEQUENCE</scope>
    <source>
        <strain evidence="1">NK1-12</strain>
    </source>
</reference>
<dbReference type="EMBL" id="CP053586">
    <property type="protein sequence ID" value="WNZ25906.1"/>
    <property type="molecule type" value="Genomic_DNA"/>
</dbReference>
<protein>
    <submittedName>
        <fullName evidence="1">Uncharacterized protein</fullName>
    </submittedName>
</protein>
<accession>A0AA97AKB7</accession>
<sequence>MQSSYRLNARDLDQRFLEALKTLFQDKEIEIVVYEVDETAYLSKSETNRNRLLRAIENAENGTNLVEVNLEEFE</sequence>
<proteinExistence type="predicted"/>
<name>A0AA97AKB7_9CYAN</name>
<dbReference type="AlphaFoldDB" id="A0AA97AKB7"/>
<dbReference type="RefSeq" id="WP_316432092.1">
    <property type="nucleotide sequence ID" value="NZ_CP053586.1"/>
</dbReference>
<dbReference type="Gene3D" id="6.10.250.330">
    <property type="match status" value="1"/>
</dbReference>
<organism evidence="1">
    <name type="scientific">Leptolyngbya sp. NK1-12</name>
    <dbReference type="NCBI Taxonomy" id="2547451"/>
    <lineage>
        <taxon>Bacteria</taxon>
        <taxon>Bacillati</taxon>
        <taxon>Cyanobacteriota</taxon>
        <taxon>Cyanophyceae</taxon>
        <taxon>Leptolyngbyales</taxon>
        <taxon>Leptolyngbyaceae</taxon>
        <taxon>Leptolyngbya group</taxon>
        <taxon>Leptolyngbya</taxon>
    </lineage>
</organism>